<dbReference type="Proteomes" id="UP000279457">
    <property type="component" value="Unassembled WGS sequence"/>
</dbReference>
<dbReference type="AlphaFoldDB" id="A0A3N6SEU1"/>
<comment type="caution">
    <text evidence="1">The sequence shown here is derived from an EMBL/GenBank/DDBJ whole genome shotgun (WGS) entry which is preliminary data.</text>
</comment>
<protein>
    <submittedName>
        <fullName evidence="1">Uncharacterized protein</fullName>
    </submittedName>
</protein>
<evidence type="ECO:0000313" key="2">
    <source>
        <dbReference type="Proteomes" id="UP000279457"/>
    </source>
</evidence>
<reference evidence="1 2" key="1">
    <citation type="submission" date="2018-10" db="EMBL/GenBank/DDBJ databases">
        <title>Draft genome sequence for the type isolate of Erwinia psidii, agent causal of bacterial blight in guava (Psidium guajava) and wilt and die-back of Eucalyptus spp.</title>
        <authorList>
            <person name="Hermenegildo P.S."/>
            <person name="Santos S.A."/>
            <person name="Guimaraes L.M.S."/>
            <person name="Vidigal P.M.P."/>
            <person name="Pereira I.C."/>
            <person name="Badel J.L."/>
            <person name="Alfenas-Zerbini P."/>
            <person name="Ferreira M.A.S.V."/>
            <person name="Alfenas A.C."/>
        </authorList>
    </citation>
    <scope>NUCLEOTIDE SEQUENCE [LARGE SCALE GENOMIC DNA]</scope>
    <source>
        <strain evidence="1 2">IBSBF 435</strain>
    </source>
</reference>
<sequence>MAGVGGAVLGVICLTGPLNSVSGIPKKGTPARRNLRGTREADAIGRGGDLFPATRSVQSAFAAGPIAPLTGVRWMIDFILKIIQLTFFL</sequence>
<name>A0A3N6SEU1_9GAMM</name>
<organism evidence="1 2">
    <name type="scientific">Erwinia psidii</name>
    <dbReference type="NCBI Taxonomy" id="69224"/>
    <lineage>
        <taxon>Bacteria</taxon>
        <taxon>Pseudomonadati</taxon>
        <taxon>Pseudomonadota</taxon>
        <taxon>Gammaproteobacteria</taxon>
        <taxon>Enterobacterales</taxon>
        <taxon>Erwiniaceae</taxon>
        <taxon>Erwinia</taxon>
    </lineage>
</organism>
<evidence type="ECO:0000313" key="1">
    <source>
        <dbReference type="EMBL" id="RQM38413.1"/>
    </source>
</evidence>
<accession>A0A3N6SEU1</accession>
<keyword evidence="2" id="KW-1185">Reference proteome</keyword>
<proteinExistence type="predicted"/>
<gene>
    <name evidence="1" type="ORF">EB241_09280</name>
</gene>
<dbReference type="EMBL" id="RHHM01000006">
    <property type="protein sequence ID" value="RQM38413.1"/>
    <property type="molecule type" value="Genomic_DNA"/>
</dbReference>